<dbReference type="PROSITE" id="PS50222">
    <property type="entry name" value="EF_HAND_2"/>
    <property type="match status" value="4"/>
</dbReference>
<evidence type="ECO:0000313" key="6">
    <source>
        <dbReference type="Proteomes" id="UP000242188"/>
    </source>
</evidence>
<dbReference type="CDD" id="cd00051">
    <property type="entry name" value="EFh"/>
    <property type="match status" value="1"/>
</dbReference>
<dbReference type="PROSITE" id="PS00018">
    <property type="entry name" value="EF_HAND_1"/>
    <property type="match status" value="4"/>
</dbReference>
<evidence type="ECO:0000259" key="4">
    <source>
        <dbReference type="PROSITE" id="PS50222"/>
    </source>
</evidence>
<dbReference type="AlphaFoldDB" id="A0A210Q9F7"/>
<dbReference type="Pfam" id="PF13499">
    <property type="entry name" value="EF-hand_7"/>
    <property type="match status" value="2"/>
</dbReference>
<dbReference type="InterPro" id="IPR018247">
    <property type="entry name" value="EF_Hand_1_Ca_BS"/>
</dbReference>
<feature type="domain" description="EF-hand" evidence="4">
    <location>
        <begin position="87"/>
        <end position="122"/>
    </location>
</feature>
<dbReference type="SUPFAM" id="SSF47473">
    <property type="entry name" value="EF-hand"/>
    <property type="match status" value="1"/>
</dbReference>
<dbReference type="InterPro" id="IPR002048">
    <property type="entry name" value="EF_hand_dom"/>
</dbReference>
<dbReference type="FunFam" id="1.10.238.10:FF:000178">
    <property type="entry name" value="Calmodulin-2 A"/>
    <property type="match status" value="1"/>
</dbReference>
<evidence type="ECO:0000256" key="3">
    <source>
        <dbReference type="SAM" id="MobiDB-lite"/>
    </source>
</evidence>
<dbReference type="STRING" id="6573.A0A210Q9F7"/>
<gene>
    <name evidence="5" type="ORF">KP79_PYT16861</name>
</gene>
<sequence length="200" mass="22401">MASLNDPDVDQDNEAPELPPLSGFTTQPNPRKKFSLKPEDGEKPSRSLTGDELAEIRRSFSIIDANGDGKITLEELKSAAYCLGMNPTEEEAREMLEEADLDGDGCIDFEEYKNLMMFNYISIDMEKESMIAAFQALDKNGDGFISVDELRKALMFKDPRFYPGNDDEALMSVLFEADANGDGRIDYIEFVTSKMCSKVF</sequence>
<dbReference type="Proteomes" id="UP000242188">
    <property type="component" value="Unassembled WGS sequence"/>
</dbReference>
<dbReference type="GO" id="GO:0005509">
    <property type="term" value="F:calcium ion binding"/>
    <property type="evidence" value="ECO:0007669"/>
    <property type="project" value="InterPro"/>
</dbReference>
<dbReference type="PANTHER" id="PTHR23050">
    <property type="entry name" value="CALCIUM BINDING PROTEIN"/>
    <property type="match status" value="1"/>
</dbReference>
<protein>
    <submittedName>
        <fullName evidence="5">Calmodulin</fullName>
    </submittedName>
</protein>
<feature type="domain" description="EF-hand" evidence="4">
    <location>
        <begin position="125"/>
        <end position="160"/>
    </location>
</feature>
<feature type="domain" description="EF-hand" evidence="4">
    <location>
        <begin position="165"/>
        <end position="200"/>
    </location>
</feature>
<feature type="region of interest" description="Disordered" evidence="3">
    <location>
        <begin position="1"/>
        <end position="51"/>
    </location>
</feature>
<keyword evidence="6" id="KW-1185">Reference proteome</keyword>
<organism evidence="5 6">
    <name type="scientific">Mizuhopecten yessoensis</name>
    <name type="common">Japanese scallop</name>
    <name type="synonym">Patinopecten yessoensis</name>
    <dbReference type="NCBI Taxonomy" id="6573"/>
    <lineage>
        <taxon>Eukaryota</taxon>
        <taxon>Metazoa</taxon>
        <taxon>Spiralia</taxon>
        <taxon>Lophotrochozoa</taxon>
        <taxon>Mollusca</taxon>
        <taxon>Bivalvia</taxon>
        <taxon>Autobranchia</taxon>
        <taxon>Pteriomorphia</taxon>
        <taxon>Pectinida</taxon>
        <taxon>Pectinoidea</taxon>
        <taxon>Pectinidae</taxon>
        <taxon>Mizuhopecten</taxon>
    </lineage>
</organism>
<dbReference type="InterPro" id="IPR050145">
    <property type="entry name" value="Centrin_CML-like"/>
</dbReference>
<evidence type="ECO:0000256" key="1">
    <source>
        <dbReference type="ARBA" id="ARBA00022737"/>
    </source>
</evidence>
<dbReference type="OrthoDB" id="26525at2759"/>
<dbReference type="InterPro" id="IPR011992">
    <property type="entry name" value="EF-hand-dom_pair"/>
</dbReference>
<comment type="caution">
    <text evidence="5">The sequence shown here is derived from an EMBL/GenBank/DDBJ whole genome shotgun (WGS) entry which is preliminary data.</text>
</comment>
<feature type="compositionally biased region" description="Basic and acidic residues" evidence="3">
    <location>
        <begin position="36"/>
        <end position="45"/>
    </location>
</feature>
<keyword evidence="2" id="KW-0106">Calcium</keyword>
<name>A0A210Q9F7_MIZYE</name>
<dbReference type="GO" id="GO:0043226">
    <property type="term" value="C:organelle"/>
    <property type="evidence" value="ECO:0007669"/>
    <property type="project" value="UniProtKB-ARBA"/>
</dbReference>
<evidence type="ECO:0000313" key="5">
    <source>
        <dbReference type="EMBL" id="OWF45366.1"/>
    </source>
</evidence>
<dbReference type="EMBL" id="NEDP02004517">
    <property type="protein sequence ID" value="OWF45366.1"/>
    <property type="molecule type" value="Genomic_DNA"/>
</dbReference>
<reference evidence="5 6" key="1">
    <citation type="journal article" date="2017" name="Nat. Ecol. Evol.">
        <title>Scallop genome provides insights into evolution of bilaterian karyotype and development.</title>
        <authorList>
            <person name="Wang S."/>
            <person name="Zhang J."/>
            <person name="Jiao W."/>
            <person name="Li J."/>
            <person name="Xun X."/>
            <person name="Sun Y."/>
            <person name="Guo X."/>
            <person name="Huan P."/>
            <person name="Dong B."/>
            <person name="Zhang L."/>
            <person name="Hu X."/>
            <person name="Sun X."/>
            <person name="Wang J."/>
            <person name="Zhao C."/>
            <person name="Wang Y."/>
            <person name="Wang D."/>
            <person name="Huang X."/>
            <person name="Wang R."/>
            <person name="Lv J."/>
            <person name="Li Y."/>
            <person name="Zhang Z."/>
            <person name="Liu B."/>
            <person name="Lu W."/>
            <person name="Hui Y."/>
            <person name="Liang J."/>
            <person name="Zhou Z."/>
            <person name="Hou R."/>
            <person name="Li X."/>
            <person name="Liu Y."/>
            <person name="Li H."/>
            <person name="Ning X."/>
            <person name="Lin Y."/>
            <person name="Zhao L."/>
            <person name="Xing Q."/>
            <person name="Dou J."/>
            <person name="Li Y."/>
            <person name="Mao J."/>
            <person name="Guo H."/>
            <person name="Dou H."/>
            <person name="Li T."/>
            <person name="Mu C."/>
            <person name="Jiang W."/>
            <person name="Fu Q."/>
            <person name="Fu X."/>
            <person name="Miao Y."/>
            <person name="Liu J."/>
            <person name="Yu Q."/>
            <person name="Li R."/>
            <person name="Liao H."/>
            <person name="Li X."/>
            <person name="Kong Y."/>
            <person name="Jiang Z."/>
            <person name="Chourrout D."/>
            <person name="Li R."/>
            <person name="Bao Z."/>
        </authorList>
    </citation>
    <scope>NUCLEOTIDE SEQUENCE [LARGE SCALE GENOMIC DNA]</scope>
    <source>
        <strain evidence="5 6">PY_sf001</strain>
    </source>
</reference>
<proteinExistence type="predicted"/>
<feature type="domain" description="EF-hand" evidence="4">
    <location>
        <begin position="51"/>
        <end position="86"/>
    </location>
</feature>
<accession>A0A210Q9F7</accession>
<dbReference type="Gene3D" id="1.10.238.10">
    <property type="entry name" value="EF-hand"/>
    <property type="match status" value="2"/>
</dbReference>
<dbReference type="SMART" id="SM00054">
    <property type="entry name" value="EFh"/>
    <property type="match status" value="4"/>
</dbReference>
<evidence type="ECO:0000256" key="2">
    <source>
        <dbReference type="ARBA" id="ARBA00022837"/>
    </source>
</evidence>
<keyword evidence="1" id="KW-0677">Repeat</keyword>